<keyword evidence="1" id="KW-0732">Signal</keyword>
<evidence type="ECO:0000313" key="3">
    <source>
        <dbReference type="Proteomes" id="UP000256970"/>
    </source>
</evidence>
<accession>A0A383V7I8</accession>
<reference evidence="2 3" key="1">
    <citation type="submission" date="2016-10" db="EMBL/GenBank/DDBJ databases">
        <authorList>
            <person name="Cai Z."/>
        </authorList>
    </citation>
    <scope>NUCLEOTIDE SEQUENCE [LARGE SCALE GENOMIC DNA]</scope>
</reference>
<keyword evidence="3" id="KW-1185">Reference proteome</keyword>
<feature type="signal peptide" evidence="1">
    <location>
        <begin position="1"/>
        <end position="20"/>
    </location>
</feature>
<dbReference type="EMBL" id="FNXT01000098">
    <property type="protein sequence ID" value="SZX60752.1"/>
    <property type="molecule type" value="Genomic_DNA"/>
</dbReference>
<gene>
    <name evidence="2" type="ORF">BQ4739_LOCUS1276</name>
</gene>
<dbReference type="AlphaFoldDB" id="A0A383V7I8"/>
<evidence type="ECO:0000256" key="1">
    <source>
        <dbReference type="SAM" id="SignalP"/>
    </source>
</evidence>
<protein>
    <submittedName>
        <fullName evidence="2">Uncharacterized protein</fullName>
    </submittedName>
</protein>
<evidence type="ECO:0000313" key="2">
    <source>
        <dbReference type="EMBL" id="SZX60752.1"/>
    </source>
</evidence>
<proteinExistence type="predicted"/>
<sequence length="352" mass="37870">MTGEHVVALLAVFLVTYGSSSYWESHLSQELVACMASIFALPAAQQLSCSSILRLLRACRDAQSSCTFQDHVMRLLSRLPAAVQLQPRDPVQRMLLDIRQGDSGLVSNLARLPAAQDISGEQLLQLLTAAAKEPAWASCVGTEELCELPAAAQISDAEAAGLLVAALQQGKAECMEALRQLPAAHPLSSGSVSQLLGAAASAANEIIQEALWTLPEGVELSSSIQAQHLKEFKHWRCIEVLFDWLDDEQQLSAELTGEALRVAALWCLSNTMEELCELPPAELLSSKQVAAALEAAVMRGSEECTQLLCKLPAAQHLSKKDVRWLLATAERSGSLLCTAVLRQLPAAGWALQ</sequence>
<feature type="chain" id="PRO_5016565919" evidence="1">
    <location>
        <begin position="21"/>
        <end position="352"/>
    </location>
</feature>
<dbReference type="Proteomes" id="UP000256970">
    <property type="component" value="Unassembled WGS sequence"/>
</dbReference>
<name>A0A383V7I8_TETOB</name>
<organism evidence="2 3">
    <name type="scientific">Tetradesmus obliquus</name>
    <name type="common">Green alga</name>
    <name type="synonym">Acutodesmus obliquus</name>
    <dbReference type="NCBI Taxonomy" id="3088"/>
    <lineage>
        <taxon>Eukaryota</taxon>
        <taxon>Viridiplantae</taxon>
        <taxon>Chlorophyta</taxon>
        <taxon>core chlorophytes</taxon>
        <taxon>Chlorophyceae</taxon>
        <taxon>CS clade</taxon>
        <taxon>Sphaeropleales</taxon>
        <taxon>Scenedesmaceae</taxon>
        <taxon>Tetradesmus</taxon>
    </lineage>
</organism>